<comment type="caution">
    <text evidence="1">The sequence shown here is derived from an EMBL/GenBank/DDBJ whole genome shotgun (WGS) entry which is preliminary data.</text>
</comment>
<protein>
    <submittedName>
        <fullName evidence="1">Uncharacterized protein</fullName>
    </submittedName>
</protein>
<keyword evidence="2" id="KW-1185">Reference proteome</keyword>
<proteinExistence type="predicted"/>
<dbReference type="Proteomes" id="UP000828941">
    <property type="component" value="Chromosome 5"/>
</dbReference>
<organism evidence="1 2">
    <name type="scientific">Bauhinia variegata</name>
    <name type="common">Purple orchid tree</name>
    <name type="synonym">Phanera variegata</name>
    <dbReference type="NCBI Taxonomy" id="167791"/>
    <lineage>
        <taxon>Eukaryota</taxon>
        <taxon>Viridiplantae</taxon>
        <taxon>Streptophyta</taxon>
        <taxon>Embryophyta</taxon>
        <taxon>Tracheophyta</taxon>
        <taxon>Spermatophyta</taxon>
        <taxon>Magnoliopsida</taxon>
        <taxon>eudicotyledons</taxon>
        <taxon>Gunneridae</taxon>
        <taxon>Pentapetalae</taxon>
        <taxon>rosids</taxon>
        <taxon>fabids</taxon>
        <taxon>Fabales</taxon>
        <taxon>Fabaceae</taxon>
        <taxon>Cercidoideae</taxon>
        <taxon>Cercideae</taxon>
        <taxon>Bauhiniinae</taxon>
        <taxon>Bauhinia</taxon>
    </lineage>
</organism>
<evidence type="ECO:0000313" key="2">
    <source>
        <dbReference type="Proteomes" id="UP000828941"/>
    </source>
</evidence>
<dbReference type="EMBL" id="CM039430">
    <property type="protein sequence ID" value="KAI4344884.1"/>
    <property type="molecule type" value="Genomic_DNA"/>
</dbReference>
<accession>A0ACB9PAC5</accession>
<sequence length="407" mass="44479">MASNSTLNVPSFSFLLLLFLAATLLSGIIPTTSSKELPIREATVLDLQLAFKIAWDTNLKENIATKDKLNNTADSFALHGSVVPRDSGFAKRLRKSGAVILGKASLSEWCYSRTLNAPNGWNARVGQGKTDGSILCPSEVNSVVGIKPTVGLTCRAGVVPISPRQDTVGPIRRTLIDAAYVLEAVAGIDARDKETIEVSQYIPRGGYSQYLKIDGLRGKRLGLLGAAVEFFLGNDTFRKETFKKHLRTLVKKEAMLVGNLELDLDKIYANPSEDTALKAERKLSLNDYLQDLVVSPVRNLADVLAINKKNPKLERLDYGQEQFLLAQRTNGIGNKEKAAILTLETLSKTGFEKIMKENKLDAVVPPTSYFYHVLAIRGYPGVTVPAGYGKDGTDNISNSPLRDLFPP</sequence>
<reference evidence="1 2" key="1">
    <citation type="journal article" date="2022" name="DNA Res.">
        <title>Chromosomal-level genome assembly of the orchid tree Bauhinia variegata (Leguminosae; Cercidoideae) supports the allotetraploid origin hypothesis of Bauhinia.</title>
        <authorList>
            <person name="Zhong Y."/>
            <person name="Chen Y."/>
            <person name="Zheng D."/>
            <person name="Pang J."/>
            <person name="Liu Y."/>
            <person name="Luo S."/>
            <person name="Meng S."/>
            <person name="Qian L."/>
            <person name="Wei D."/>
            <person name="Dai S."/>
            <person name="Zhou R."/>
        </authorList>
    </citation>
    <scope>NUCLEOTIDE SEQUENCE [LARGE SCALE GENOMIC DNA]</scope>
    <source>
        <strain evidence="1">BV-YZ2020</strain>
    </source>
</reference>
<gene>
    <name evidence="1" type="ORF">L6164_012068</name>
</gene>
<evidence type="ECO:0000313" key="1">
    <source>
        <dbReference type="EMBL" id="KAI4344884.1"/>
    </source>
</evidence>
<name>A0ACB9PAC5_BAUVA</name>